<dbReference type="InterPro" id="IPR003607">
    <property type="entry name" value="HD/PDEase_dom"/>
</dbReference>
<keyword evidence="1 3" id="KW-0479">Metal-binding</keyword>
<keyword evidence="2 3" id="KW-0378">Hydrolase</keyword>
<dbReference type="PROSITE" id="PS00126">
    <property type="entry name" value="PDEASE_I_1"/>
    <property type="match status" value="1"/>
</dbReference>
<feature type="transmembrane region" description="Helical" evidence="5">
    <location>
        <begin position="234"/>
        <end position="258"/>
    </location>
</feature>
<dbReference type="InterPro" id="IPR023174">
    <property type="entry name" value="PDEase_CS"/>
</dbReference>
<protein>
    <recommendedName>
        <fullName evidence="3">Phosphodiesterase</fullName>
        <ecNumber evidence="3">3.1.4.-</ecNumber>
    </recommendedName>
</protein>
<feature type="compositionally biased region" description="Basic and acidic residues" evidence="4">
    <location>
        <begin position="1453"/>
        <end position="1462"/>
    </location>
</feature>
<dbReference type="PROSITE" id="PS51845">
    <property type="entry name" value="PDEASE_I_2"/>
    <property type="match status" value="1"/>
</dbReference>
<evidence type="ECO:0000256" key="4">
    <source>
        <dbReference type="SAM" id="MobiDB-lite"/>
    </source>
</evidence>
<evidence type="ECO:0000313" key="7">
    <source>
        <dbReference type="EMBL" id="CEM53912.1"/>
    </source>
</evidence>
<keyword evidence="5" id="KW-1133">Transmembrane helix</keyword>
<dbReference type="SUPFAM" id="SSF109604">
    <property type="entry name" value="HD-domain/PDEase-like"/>
    <property type="match status" value="1"/>
</dbReference>
<reference evidence="7" key="1">
    <citation type="submission" date="2014-11" db="EMBL/GenBank/DDBJ databases">
        <authorList>
            <person name="Otto D Thomas"/>
            <person name="Naeem Raeece"/>
        </authorList>
    </citation>
    <scope>NUCLEOTIDE SEQUENCE</scope>
</reference>
<dbReference type="VEuPathDB" id="CryptoDB:Cvel_12358"/>
<name>A0A0G4I9V4_9ALVE</name>
<feature type="region of interest" description="Disordered" evidence="4">
    <location>
        <begin position="1403"/>
        <end position="1539"/>
    </location>
</feature>
<evidence type="ECO:0000256" key="3">
    <source>
        <dbReference type="RuleBase" id="RU363067"/>
    </source>
</evidence>
<organism evidence="7">
    <name type="scientific">Chromera velia CCMP2878</name>
    <dbReference type="NCBI Taxonomy" id="1169474"/>
    <lineage>
        <taxon>Eukaryota</taxon>
        <taxon>Sar</taxon>
        <taxon>Alveolata</taxon>
        <taxon>Colpodellida</taxon>
        <taxon>Chromeraceae</taxon>
        <taxon>Chromera</taxon>
    </lineage>
</organism>
<dbReference type="Gene3D" id="1.10.1300.10">
    <property type="entry name" value="3'5'-cyclic nucleotide phosphodiesterase, catalytic domain"/>
    <property type="match status" value="1"/>
</dbReference>
<feature type="region of interest" description="Disordered" evidence="4">
    <location>
        <begin position="1037"/>
        <end position="1064"/>
    </location>
</feature>
<evidence type="ECO:0000259" key="6">
    <source>
        <dbReference type="PROSITE" id="PS51845"/>
    </source>
</evidence>
<evidence type="ECO:0000256" key="5">
    <source>
        <dbReference type="SAM" id="Phobius"/>
    </source>
</evidence>
<evidence type="ECO:0000256" key="1">
    <source>
        <dbReference type="ARBA" id="ARBA00022723"/>
    </source>
</evidence>
<dbReference type="GO" id="GO:0046872">
    <property type="term" value="F:metal ion binding"/>
    <property type="evidence" value="ECO:0007669"/>
    <property type="project" value="UniProtKB-KW"/>
</dbReference>
<feature type="region of interest" description="Disordered" evidence="4">
    <location>
        <begin position="811"/>
        <end position="839"/>
    </location>
</feature>
<dbReference type="GO" id="GO:0004114">
    <property type="term" value="F:3',5'-cyclic-nucleotide phosphodiesterase activity"/>
    <property type="evidence" value="ECO:0007669"/>
    <property type="project" value="InterPro"/>
</dbReference>
<dbReference type="EC" id="3.1.4.-" evidence="3"/>
<keyword evidence="5" id="KW-0812">Transmembrane</keyword>
<dbReference type="GO" id="GO:0007165">
    <property type="term" value="P:signal transduction"/>
    <property type="evidence" value="ECO:0007669"/>
    <property type="project" value="InterPro"/>
</dbReference>
<accession>A0A0G4I9V4</accession>
<evidence type="ECO:0000256" key="2">
    <source>
        <dbReference type="ARBA" id="ARBA00022801"/>
    </source>
</evidence>
<dbReference type="CDD" id="cd00077">
    <property type="entry name" value="HDc"/>
    <property type="match status" value="1"/>
</dbReference>
<dbReference type="InterPro" id="IPR036971">
    <property type="entry name" value="PDEase_catalytic_dom_sf"/>
</dbReference>
<feature type="domain" description="PDEase" evidence="6">
    <location>
        <begin position="1179"/>
        <end position="1378"/>
    </location>
</feature>
<feature type="region of interest" description="Disordered" evidence="4">
    <location>
        <begin position="982"/>
        <end position="1006"/>
    </location>
</feature>
<feature type="transmembrane region" description="Helical" evidence="5">
    <location>
        <begin position="42"/>
        <end position="66"/>
    </location>
</feature>
<keyword evidence="5" id="KW-0472">Membrane</keyword>
<dbReference type="EMBL" id="CDMZ01005737">
    <property type="protein sequence ID" value="CEM53912.1"/>
    <property type="molecule type" value="Genomic_DNA"/>
</dbReference>
<sequence>MKPVFADSSRRKSNYDDTRAALPLFSSSANSSQKYTPALNKLLTVLIIVSAVFFSIAVAFSLPLWFQYRERNVLGRVKQDTLDEILRMHQLFQGVSVATTFACQTGTDATTIRQDALKMLSDNRDTFRLEICSEEVTDVTGCAMQFANEVAQYSSSAESKFRSGIQNKVDSIDYMDRLLNAYSTDSDSFCDFVVTENGAFHAFTTDRTYISGLRDVEDALNAADPSSSAQNLPWIMLAFIVCVAPLMLLPLLGLSGVIERMFAVSWEEGEKLDRAVKKRVDHVALGTETIFTDRLIPRLQVLSGLATLLHASAETAEQRKLLRVVEQNVFGCHEALRHCLRFMEWELWLDSEKPCTLSLRDHLEIVVRSLWGDALERKCLIAVDYGPRVPSTVCARPNRFRSLLFQILKGVIDVSEDRLITVHVSVKHVMPHKFAVHEFSAVPDDMKVYRIQVTVETGEIGIEENLARALSPALGLLQGFIGDDRRKKRRSTIHSLLGGGRQKGRKSSVTAVRLAGGACEVRSEGTDSETVVETTLELPGRFDITDLNSVLSRFAAGHMKLLPTQTPHVFAVLAVGLNDSSMAVFDSLAINLPLLRIEDLDSRDQLLHAIAAFPNPNGPSRGNEGTGKTRGTPILVIIDETELWSAPEGPLDFCESVWAINESLLIASISQTLTNNWEKPEGAPVFGKRFNQEARRRCPPLHRAGENLFPSVRQNDFEATKLNGLSRFTTAREPLTTRDTCALLAKGWAEAEGAKQQATQNNPSPVRIRMPTRNNELQEMDTFSPSWGVRRASAAFGSITSGVHPDEIAAAAAASQRNPSRRAVRSPMHSGGRSRRSMNPFSRRRNFEESAAVVSFVDRLRHVTPGEEAVMDLTRRYVRDSKMTHPSEGFKDPELTSLFKGIRHVPTHLKAPTSCVIGVLNEAKGSFDGGTLFRRFAERAQQFSWVACKNDARDVILTQRHVHREGLADGFSPMSPVLRTRVSKQETPTGTGGPFALPTPAPAASQSPSEVELAAALAVNTVVNLTDILDDAPATGGAEDAAAAAPPQLGGAQRDGTVGPVSGGKTCEPLHASEETLQSLDEVFLPRAVLGSVMLMSSPSCVNRPSLTSREWSSITLKARDRRVVEEKIMGHGKNRHPLLSWELDVLLLNEDDAIIAVLGVMLQDPELGGIIEMDKRAALVVAALCHDLGHPGVNNGFLSNTQTFIAQTYNDTAVLESMHAALACMVLDDDRCDIFECAGARKKELKQVIVNAILKTDMTLHGGMTAKLKTLKEGSDREQADIANPLMDRRPYVDWAERVCAEFLYQNLMEQELGLPPSMPVVKNLGLRCLAPAQTGFIDFVCTPFFSSLAKALPTLAPRMDTMAANSFFKEKLEALESAGTPSMNPPIFDVLAAVAEEEERNCASPAGAERRRVPRSGTSATVMTEGKRPAAAREAPNSGGGPSLFRRKAGKEKEKNKEQQADNLSPSGADASRDVEVSGVTVTGQVEAEPDHQAVAATLSPKKKPQQQGGGAMERKGWGGEPHPPNSSQRGGGNSPS</sequence>
<dbReference type="PANTHER" id="PTHR11347">
    <property type="entry name" value="CYCLIC NUCLEOTIDE PHOSPHODIESTERASE"/>
    <property type="match status" value="1"/>
</dbReference>
<feature type="compositionally biased region" description="Low complexity" evidence="4">
    <location>
        <begin position="1037"/>
        <end position="1052"/>
    </location>
</feature>
<proteinExistence type="inferred from homology"/>
<gene>
    <name evidence="7" type="ORF">Cvel_12358</name>
</gene>
<dbReference type="Pfam" id="PF00233">
    <property type="entry name" value="PDEase_I"/>
    <property type="match status" value="1"/>
</dbReference>
<comment type="similarity">
    <text evidence="3">Belongs to the cyclic nucleotide phosphodiesterase family.</text>
</comment>
<comment type="cofactor">
    <cofactor evidence="3">
        <name>a divalent metal cation</name>
        <dbReference type="ChEBI" id="CHEBI:60240"/>
    </cofactor>
    <text evidence="3">Binds 2 divalent metal cations per subunit. Site 1 may preferentially bind zinc ions, while site 2 has a preference for magnesium and/or manganese ions.</text>
</comment>
<dbReference type="InterPro" id="IPR002073">
    <property type="entry name" value="PDEase_catalytic_dom"/>
</dbReference>